<feature type="region of interest" description="Disordered" evidence="1">
    <location>
        <begin position="47"/>
        <end position="122"/>
    </location>
</feature>
<dbReference type="EMBL" id="JAHUTI010001907">
    <property type="protein sequence ID" value="MED6233164.1"/>
    <property type="molecule type" value="Genomic_DNA"/>
</dbReference>
<feature type="compositionally biased region" description="Pro residues" evidence="1">
    <location>
        <begin position="55"/>
        <end position="66"/>
    </location>
</feature>
<name>A0ABU7A4Z0_9TELE</name>
<gene>
    <name evidence="2" type="ORF">ATANTOWER_007757</name>
</gene>
<proteinExistence type="predicted"/>
<comment type="caution">
    <text evidence="2">The sequence shown here is derived from an EMBL/GenBank/DDBJ whole genome shotgun (WGS) entry which is preliminary data.</text>
</comment>
<evidence type="ECO:0000313" key="3">
    <source>
        <dbReference type="Proteomes" id="UP001345963"/>
    </source>
</evidence>
<reference evidence="2 3" key="1">
    <citation type="submission" date="2021-07" db="EMBL/GenBank/DDBJ databases">
        <authorList>
            <person name="Palmer J.M."/>
        </authorList>
    </citation>
    <scope>NUCLEOTIDE SEQUENCE [LARGE SCALE GENOMIC DNA]</scope>
    <source>
        <strain evidence="2 3">AT_MEX2019</strain>
        <tissue evidence="2">Muscle</tissue>
    </source>
</reference>
<keyword evidence="3" id="KW-1185">Reference proteome</keyword>
<organism evidence="2 3">
    <name type="scientific">Ataeniobius toweri</name>
    <dbReference type="NCBI Taxonomy" id="208326"/>
    <lineage>
        <taxon>Eukaryota</taxon>
        <taxon>Metazoa</taxon>
        <taxon>Chordata</taxon>
        <taxon>Craniata</taxon>
        <taxon>Vertebrata</taxon>
        <taxon>Euteleostomi</taxon>
        <taxon>Actinopterygii</taxon>
        <taxon>Neopterygii</taxon>
        <taxon>Teleostei</taxon>
        <taxon>Neoteleostei</taxon>
        <taxon>Acanthomorphata</taxon>
        <taxon>Ovalentaria</taxon>
        <taxon>Atherinomorphae</taxon>
        <taxon>Cyprinodontiformes</taxon>
        <taxon>Goodeidae</taxon>
        <taxon>Ataeniobius</taxon>
    </lineage>
</organism>
<accession>A0ABU7A4Z0</accession>
<evidence type="ECO:0000313" key="2">
    <source>
        <dbReference type="EMBL" id="MED6233164.1"/>
    </source>
</evidence>
<dbReference type="Proteomes" id="UP001345963">
    <property type="component" value="Unassembled WGS sequence"/>
</dbReference>
<sequence>MYRFNILIADSSTLFFHFYYEHCTYLKTLILVLIIFRFIQDRVAGAASSEETPRLPSPQTPPPAPPGRAQGVPRPAERHNPSSMSWAIPWVSSRWDVPRTPPEKGVQEASGIDARATSTGSS</sequence>
<evidence type="ECO:0000256" key="1">
    <source>
        <dbReference type="SAM" id="MobiDB-lite"/>
    </source>
</evidence>
<protein>
    <submittedName>
        <fullName evidence="2">Uncharacterized protein</fullName>
    </submittedName>
</protein>